<dbReference type="AlphaFoldDB" id="A0AAV6FKA7"/>
<organism evidence="1 2">
    <name type="scientific">Alosa alosa</name>
    <name type="common">allis shad</name>
    <dbReference type="NCBI Taxonomy" id="278164"/>
    <lineage>
        <taxon>Eukaryota</taxon>
        <taxon>Metazoa</taxon>
        <taxon>Chordata</taxon>
        <taxon>Craniata</taxon>
        <taxon>Vertebrata</taxon>
        <taxon>Euteleostomi</taxon>
        <taxon>Actinopterygii</taxon>
        <taxon>Neopterygii</taxon>
        <taxon>Teleostei</taxon>
        <taxon>Clupei</taxon>
        <taxon>Clupeiformes</taxon>
        <taxon>Clupeoidei</taxon>
        <taxon>Clupeidae</taxon>
        <taxon>Alosa</taxon>
    </lineage>
</organism>
<protein>
    <submittedName>
        <fullName evidence="1">Uncharacterized protein</fullName>
    </submittedName>
</protein>
<sequence>MNSSSPPRSSISTIMSNISSHPTDACPLLYSKEEPLLLALRFGASSSVHRSPAPGLWGQGRLGRSRRRIIWHLHEVGHHDLPLAQFADAALHGPQDLLQTPVQRQQVRLGQNRPERVAIQGLAHHLAQAEVWPGQQMQAEQR</sequence>
<comment type="caution">
    <text evidence="1">The sequence shown here is derived from an EMBL/GenBank/DDBJ whole genome shotgun (WGS) entry which is preliminary data.</text>
</comment>
<proteinExistence type="predicted"/>
<accession>A0AAV6FKA7</accession>
<evidence type="ECO:0000313" key="1">
    <source>
        <dbReference type="EMBL" id="KAG5262975.1"/>
    </source>
</evidence>
<dbReference type="EMBL" id="JADWDJ010000022">
    <property type="protein sequence ID" value="KAG5262975.1"/>
    <property type="molecule type" value="Genomic_DNA"/>
</dbReference>
<dbReference type="Proteomes" id="UP000823561">
    <property type="component" value="Chromosome 22"/>
</dbReference>
<reference evidence="1" key="1">
    <citation type="submission" date="2020-10" db="EMBL/GenBank/DDBJ databases">
        <title>Chromosome-scale genome assembly of the Allis shad, Alosa alosa.</title>
        <authorList>
            <person name="Margot Z."/>
            <person name="Christophe K."/>
            <person name="Cabau C."/>
            <person name="Louis A."/>
            <person name="Berthelot C."/>
            <person name="Parey E."/>
            <person name="Roest Crollius H."/>
            <person name="Montfort J."/>
            <person name="Robinson-Rechavi M."/>
            <person name="Bucao C."/>
            <person name="Bouchez O."/>
            <person name="Gislard M."/>
            <person name="Lluch J."/>
            <person name="Milhes M."/>
            <person name="Lampietro C."/>
            <person name="Lopez Roques C."/>
            <person name="Donnadieu C."/>
            <person name="Braasch I."/>
            <person name="Desvignes T."/>
            <person name="Postlethwait J."/>
            <person name="Bobe J."/>
            <person name="Guiguen Y."/>
        </authorList>
    </citation>
    <scope>NUCLEOTIDE SEQUENCE</scope>
    <source>
        <strain evidence="1">M-15738</strain>
        <tissue evidence="1">Blood</tissue>
    </source>
</reference>
<evidence type="ECO:0000313" key="2">
    <source>
        <dbReference type="Proteomes" id="UP000823561"/>
    </source>
</evidence>
<gene>
    <name evidence="1" type="ORF">AALO_G00281070</name>
</gene>
<keyword evidence="2" id="KW-1185">Reference proteome</keyword>
<name>A0AAV6FKA7_9TELE</name>